<dbReference type="EMBL" id="CP055305">
    <property type="protein sequence ID" value="QLB42582.1"/>
    <property type="molecule type" value="Genomic_DNA"/>
</dbReference>
<organism evidence="1 2">
    <name type="scientific">Mannheimia pernigra</name>
    <dbReference type="NCBI Taxonomy" id="111844"/>
    <lineage>
        <taxon>Bacteria</taxon>
        <taxon>Pseudomonadati</taxon>
        <taxon>Pseudomonadota</taxon>
        <taxon>Gammaproteobacteria</taxon>
        <taxon>Pasteurellales</taxon>
        <taxon>Pasteurellaceae</taxon>
        <taxon>Mannheimia</taxon>
    </lineage>
</organism>
<accession>A0ABD7A8N1</accession>
<name>A0ABD7A8N1_9PAST</name>
<evidence type="ECO:0000313" key="1">
    <source>
        <dbReference type="EMBL" id="QLB42582.1"/>
    </source>
</evidence>
<gene>
    <name evidence="1" type="ORF">HV560_07015</name>
</gene>
<sequence>MNMKGRYNTLFLLAQAVEFLLFFAKYGEILTACKLILQSRNRLPIYKNSVPLYNPLAIFQYSF</sequence>
<protein>
    <submittedName>
        <fullName evidence="1">Uncharacterized protein</fullName>
    </submittedName>
</protein>
<dbReference type="KEGG" id="mpeg:HV560_07015"/>
<evidence type="ECO:0000313" key="2">
    <source>
        <dbReference type="Proteomes" id="UP000509784"/>
    </source>
</evidence>
<dbReference type="RefSeq" id="WP_159629726.1">
    <property type="nucleotide sequence ID" value="NZ_CP046531.1"/>
</dbReference>
<dbReference type="Proteomes" id="UP000509784">
    <property type="component" value="Chromosome"/>
</dbReference>
<dbReference type="AlphaFoldDB" id="A0ABD7A8N1"/>
<proteinExistence type="predicted"/>
<reference evidence="1 2" key="1">
    <citation type="submission" date="2020-06" db="EMBL/GenBank/DDBJ databases">
        <title>Mannheimia pernigra sp. nov. isolated from bovine respiratory tract.</title>
        <authorList>
            <person name="Kuhnert P."/>
            <person name="Akarsu-Egger H."/>
        </authorList>
    </citation>
    <scope>NUCLEOTIDE SEQUENCE [LARGE SCALE GENOMIC DNA]</scope>
    <source>
        <strain evidence="1 2">17CN0883</strain>
    </source>
</reference>